<dbReference type="InterPro" id="IPR015421">
    <property type="entry name" value="PyrdxlP-dep_Trfase_major"/>
</dbReference>
<dbReference type="GO" id="GO:0030170">
    <property type="term" value="F:pyridoxal phosphate binding"/>
    <property type="evidence" value="ECO:0007669"/>
    <property type="project" value="InterPro"/>
</dbReference>
<reference evidence="6" key="1">
    <citation type="submission" date="2018-06" db="EMBL/GenBank/DDBJ databases">
        <authorList>
            <person name="Zhirakovskaya E."/>
        </authorList>
    </citation>
    <scope>NUCLEOTIDE SEQUENCE</scope>
</reference>
<gene>
    <name evidence="6" type="ORF">MNBD_NITROSPIRAE02-1433</name>
</gene>
<keyword evidence="2 6" id="KW-0032">Aminotransferase</keyword>
<dbReference type="GO" id="GO:0000105">
    <property type="term" value="P:L-histidine biosynthetic process"/>
    <property type="evidence" value="ECO:0007669"/>
    <property type="project" value="InterPro"/>
</dbReference>
<accession>A0A3B1D996</accession>
<protein>
    <submittedName>
        <fullName evidence="6">Biosynthetic Aromatic amino acid aminotransferase beta</fullName>
        <ecNumber evidence="6">2.6.1.57</ecNumber>
    </submittedName>
</protein>
<dbReference type="PANTHER" id="PTHR43643">
    <property type="entry name" value="HISTIDINOL-PHOSPHATE AMINOTRANSFERASE 2"/>
    <property type="match status" value="1"/>
</dbReference>
<dbReference type="InterPro" id="IPR005861">
    <property type="entry name" value="HisP_aminotrans"/>
</dbReference>
<dbReference type="SUPFAM" id="SSF53383">
    <property type="entry name" value="PLP-dependent transferases"/>
    <property type="match status" value="1"/>
</dbReference>
<comment type="cofactor">
    <cofactor evidence="1">
        <name>pyridoxal 5'-phosphate</name>
        <dbReference type="ChEBI" id="CHEBI:597326"/>
    </cofactor>
</comment>
<dbReference type="InterPro" id="IPR004839">
    <property type="entry name" value="Aminotransferase_I/II_large"/>
</dbReference>
<evidence type="ECO:0000313" key="6">
    <source>
        <dbReference type="EMBL" id="VAX31410.1"/>
    </source>
</evidence>
<organism evidence="6">
    <name type="scientific">hydrothermal vent metagenome</name>
    <dbReference type="NCBI Taxonomy" id="652676"/>
    <lineage>
        <taxon>unclassified sequences</taxon>
        <taxon>metagenomes</taxon>
        <taxon>ecological metagenomes</taxon>
    </lineage>
</organism>
<dbReference type="Gene3D" id="3.90.1150.10">
    <property type="entry name" value="Aspartate Aminotransferase, domain 1"/>
    <property type="match status" value="1"/>
</dbReference>
<dbReference type="InterPro" id="IPR015424">
    <property type="entry name" value="PyrdxlP-dep_Trfase"/>
</dbReference>
<dbReference type="EMBL" id="UOGH01000204">
    <property type="protein sequence ID" value="VAX31410.1"/>
    <property type="molecule type" value="Genomic_DNA"/>
</dbReference>
<evidence type="ECO:0000256" key="1">
    <source>
        <dbReference type="ARBA" id="ARBA00001933"/>
    </source>
</evidence>
<dbReference type="GO" id="GO:0004400">
    <property type="term" value="F:histidinol-phosphate transaminase activity"/>
    <property type="evidence" value="ECO:0007669"/>
    <property type="project" value="InterPro"/>
</dbReference>
<dbReference type="PANTHER" id="PTHR43643:SF3">
    <property type="entry name" value="HISTIDINOL-PHOSPHATE AMINOTRANSFERASE"/>
    <property type="match status" value="1"/>
</dbReference>
<keyword evidence="3 6" id="KW-0808">Transferase</keyword>
<dbReference type="InterPro" id="IPR015422">
    <property type="entry name" value="PyrdxlP-dep_Trfase_small"/>
</dbReference>
<proteinExistence type="inferred from homology"/>
<dbReference type="CDD" id="cd00609">
    <property type="entry name" value="AAT_like"/>
    <property type="match status" value="1"/>
</dbReference>
<evidence type="ECO:0000259" key="5">
    <source>
        <dbReference type="Pfam" id="PF00155"/>
    </source>
</evidence>
<dbReference type="Gene3D" id="3.40.640.10">
    <property type="entry name" value="Type I PLP-dependent aspartate aminotransferase-like (Major domain)"/>
    <property type="match status" value="1"/>
</dbReference>
<dbReference type="HAMAP" id="MF_01023">
    <property type="entry name" value="HisC_aminotrans_2"/>
    <property type="match status" value="1"/>
</dbReference>
<feature type="domain" description="Aminotransferase class I/classII large" evidence="5">
    <location>
        <begin position="31"/>
        <end position="347"/>
    </location>
</feature>
<sequence>MIRPPEYIQSIKPYLPGKPVEELQRELGIKDAVKLASNENPLGPSPKAVEAIYKVVGGLNRYPDGSCFYLKDVLSEKLAVRPEGLIPGNGSNELIDIAVRTFMTAGDEAIMGVPSFVVYPMAVQSVGAKAIQVPLKEWRHDLDAMAGEITEKTRIILVANPNNPTGTINHADEFDKFMQRVPDGVMVIVDEAYREYVRDSRYPDAMEYLKAGRDILILRTFSKVYGLAGLRIGYGISGEEIVREMNKVREPFNTSSVAQAAAIASVGDDGHVERSIALNEEGKAFLYEEFRRLGLDFVATEANFIYVTFDRPVAVELYNHLLKKGVIIRPIGAAAVRITIGLPEENRLLVDVLGNVISKILIL</sequence>
<dbReference type="InterPro" id="IPR050106">
    <property type="entry name" value="HistidinolP_aminotransfase"/>
</dbReference>
<evidence type="ECO:0000256" key="2">
    <source>
        <dbReference type="ARBA" id="ARBA00022576"/>
    </source>
</evidence>
<dbReference type="NCBIfam" id="TIGR01141">
    <property type="entry name" value="hisC"/>
    <property type="match status" value="1"/>
</dbReference>
<name>A0A3B1D996_9ZZZZ</name>
<evidence type="ECO:0000256" key="4">
    <source>
        <dbReference type="ARBA" id="ARBA00022898"/>
    </source>
</evidence>
<dbReference type="Pfam" id="PF00155">
    <property type="entry name" value="Aminotran_1_2"/>
    <property type="match status" value="1"/>
</dbReference>
<keyword evidence="4" id="KW-0663">Pyridoxal phosphate</keyword>
<dbReference type="EC" id="2.6.1.57" evidence="6"/>
<dbReference type="AlphaFoldDB" id="A0A3B1D996"/>
<evidence type="ECO:0000256" key="3">
    <source>
        <dbReference type="ARBA" id="ARBA00022679"/>
    </source>
</evidence>